<gene>
    <name evidence="4" type="ORF">HXX76_003985</name>
</gene>
<dbReference type="OrthoDB" id="10435345at2759"/>
<dbReference type="Pfam" id="PF13202">
    <property type="entry name" value="EF-hand_5"/>
    <property type="match status" value="2"/>
</dbReference>
<dbReference type="Proteomes" id="UP000650467">
    <property type="component" value="Unassembled WGS sequence"/>
</dbReference>
<dbReference type="CDD" id="cd00051">
    <property type="entry name" value="EFh"/>
    <property type="match status" value="1"/>
</dbReference>
<protein>
    <recommendedName>
        <fullName evidence="3">EF-hand domain-containing protein</fullName>
    </recommendedName>
</protein>
<dbReference type="SMART" id="SM00054">
    <property type="entry name" value="EFh"/>
    <property type="match status" value="3"/>
</dbReference>
<accession>A0A835W886</accession>
<feature type="domain" description="EF-hand" evidence="3">
    <location>
        <begin position="74"/>
        <end position="109"/>
    </location>
</feature>
<dbReference type="AlphaFoldDB" id="A0A835W886"/>
<evidence type="ECO:0000256" key="1">
    <source>
        <dbReference type="ARBA" id="ARBA00022837"/>
    </source>
</evidence>
<sequence length="211" mass="21633">MDTNKDNRIQLDEFVAALHDLTQHMSDAQYSELLAGVVNTARATAAAAGVSGSRVSDGAKLSPAAVQANLAAEVRIAKLRLCVEAMDADKSGFIDLDEFRSYVSKTGTPEATGSGSGASASPTSSSLGSSGPAAGSGGGVLAEAGALLAKMDGNGDKQVSEQEFMCAMAEFRHTVSDEAFGRLVEGIFSACAGRAIASNVLREALEQTKLQ</sequence>
<reference evidence="4" key="1">
    <citation type="journal article" date="2020" name="bioRxiv">
        <title>Comparative genomics of Chlamydomonas.</title>
        <authorList>
            <person name="Craig R.J."/>
            <person name="Hasan A.R."/>
            <person name="Ness R.W."/>
            <person name="Keightley P.D."/>
        </authorList>
    </citation>
    <scope>NUCLEOTIDE SEQUENCE</scope>
    <source>
        <strain evidence="4">SAG 7.73</strain>
    </source>
</reference>
<evidence type="ECO:0000313" key="4">
    <source>
        <dbReference type="EMBL" id="KAG2441133.1"/>
    </source>
</evidence>
<dbReference type="SUPFAM" id="SSF47473">
    <property type="entry name" value="EF-hand"/>
    <property type="match status" value="1"/>
</dbReference>
<evidence type="ECO:0000313" key="5">
    <source>
        <dbReference type="Proteomes" id="UP000650467"/>
    </source>
</evidence>
<dbReference type="PROSITE" id="PS50222">
    <property type="entry name" value="EF_HAND_2"/>
    <property type="match status" value="2"/>
</dbReference>
<evidence type="ECO:0000259" key="3">
    <source>
        <dbReference type="PROSITE" id="PS50222"/>
    </source>
</evidence>
<proteinExistence type="predicted"/>
<dbReference type="InterPro" id="IPR018247">
    <property type="entry name" value="EF_Hand_1_Ca_BS"/>
</dbReference>
<comment type="caution">
    <text evidence="4">The sequence shown here is derived from an EMBL/GenBank/DDBJ whole genome shotgun (WGS) entry which is preliminary data.</text>
</comment>
<dbReference type="GO" id="GO:0005509">
    <property type="term" value="F:calcium ion binding"/>
    <property type="evidence" value="ECO:0007669"/>
    <property type="project" value="InterPro"/>
</dbReference>
<feature type="domain" description="EF-hand" evidence="3">
    <location>
        <begin position="1"/>
        <end position="24"/>
    </location>
</feature>
<organism evidence="4 5">
    <name type="scientific">Chlamydomonas incerta</name>
    <dbReference type="NCBI Taxonomy" id="51695"/>
    <lineage>
        <taxon>Eukaryota</taxon>
        <taxon>Viridiplantae</taxon>
        <taxon>Chlorophyta</taxon>
        <taxon>core chlorophytes</taxon>
        <taxon>Chlorophyceae</taxon>
        <taxon>CS clade</taxon>
        <taxon>Chlamydomonadales</taxon>
        <taxon>Chlamydomonadaceae</taxon>
        <taxon>Chlamydomonas</taxon>
    </lineage>
</organism>
<dbReference type="InterPro" id="IPR011992">
    <property type="entry name" value="EF-hand-dom_pair"/>
</dbReference>
<dbReference type="Gene3D" id="1.10.238.10">
    <property type="entry name" value="EF-hand"/>
    <property type="match status" value="1"/>
</dbReference>
<dbReference type="EMBL" id="JAEHOC010000006">
    <property type="protein sequence ID" value="KAG2441133.1"/>
    <property type="molecule type" value="Genomic_DNA"/>
</dbReference>
<keyword evidence="5" id="KW-1185">Reference proteome</keyword>
<dbReference type="PROSITE" id="PS00018">
    <property type="entry name" value="EF_HAND_1"/>
    <property type="match status" value="3"/>
</dbReference>
<feature type="region of interest" description="Disordered" evidence="2">
    <location>
        <begin position="107"/>
        <end position="134"/>
    </location>
</feature>
<name>A0A835W886_CHLIN</name>
<dbReference type="InterPro" id="IPR002048">
    <property type="entry name" value="EF_hand_dom"/>
</dbReference>
<evidence type="ECO:0000256" key="2">
    <source>
        <dbReference type="SAM" id="MobiDB-lite"/>
    </source>
</evidence>
<keyword evidence="1" id="KW-0106">Calcium</keyword>
<feature type="compositionally biased region" description="Low complexity" evidence="2">
    <location>
        <begin position="107"/>
        <end position="133"/>
    </location>
</feature>